<dbReference type="Proteomes" id="UP000198510">
    <property type="component" value="Unassembled WGS sequence"/>
</dbReference>
<name>A0A1G8YA34_9BACT</name>
<feature type="domain" description="Secretion system C-terminal sorting" evidence="1">
    <location>
        <begin position="952"/>
        <end position="1020"/>
    </location>
</feature>
<evidence type="ECO:0000313" key="3">
    <source>
        <dbReference type="Proteomes" id="UP000198510"/>
    </source>
</evidence>
<dbReference type="EMBL" id="FNFO01000001">
    <property type="protein sequence ID" value="SDJ99708.1"/>
    <property type="molecule type" value="Genomic_DNA"/>
</dbReference>
<protein>
    <submittedName>
        <fullName evidence="2">Por secretion system C-terminal sorting domain-containing protein</fullName>
    </submittedName>
</protein>
<dbReference type="SUPFAM" id="SSF63829">
    <property type="entry name" value="Calcium-dependent phosphotriesterase"/>
    <property type="match status" value="1"/>
</dbReference>
<dbReference type="InterPro" id="IPR022519">
    <property type="entry name" value="Gloeo/Verruco_rpt"/>
</dbReference>
<evidence type="ECO:0000313" key="2">
    <source>
        <dbReference type="EMBL" id="SDJ99708.1"/>
    </source>
</evidence>
<dbReference type="OrthoDB" id="863842at2"/>
<dbReference type="NCBIfam" id="TIGR03803">
    <property type="entry name" value="Gloeo_Verruco"/>
    <property type="match status" value="4"/>
</dbReference>
<dbReference type="InterPro" id="IPR026444">
    <property type="entry name" value="Secre_tail"/>
</dbReference>
<dbReference type="SUPFAM" id="SSF49785">
    <property type="entry name" value="Galactose-binding domain-like"/>
    <property type="match status" value="1"/>
</dbReference>
<keyword evidence="3" id="KW-1185">Reference proteome</keyword>
<evidence type="ECO:0000259" key="1">
    <source>
        <dbReference type="Pfam" id="PF18962"/>
    </source>
</evidence>
<dbReference type="InterPro" id="IPR008979">
    <property type="entry name" value="Galactose-bd-like_sf"/>
</dbReference>
<proteinExistence type="predicted"/>
<accession>A0A1G8YA34</accession>
<organism evidence="2 3">
    <name type="scientific">Catalinimonas alkaloidigena</name>
    <dbReference type="NCBI Taxonomy" id="1075417"/>
    <lineage>
        <taxon>Bacteria</taxon>
        <taxon>Pseudomonadati</taxon>
        <taxon>Bacteroidota</taxon>
        <taxon>Cytophagia</taxon>
        <taxon>Cytophagales</taxon>
        <taxon>Catalimonadaceae</taxon>
        <taxon>Catalinimonas</taxon>
    </lineage>
</organism>
<sequence length="1024" mass="113374">MLLVRSLHEARFVFWVIIFHHNTMRLHFLSTCRWARLSIMAVLCHVLTQVPASAQRLYGTTENGGTYQAGQLYSMNKDGSDFRVELEFPDVGYEPTDRPLVASDGTLYTVTSQGGQYGYGSIVRTHHDGSFALLYAFRPQDGRPQTGLQQGRDGNFYGFTATYFYRISPQGKLVVRRSLPPLEGQKPLERLVRDPNGFLYGVAAEGGKYGWGTAFRLRQSGDYKKLRDFHPQDGGRPVAAPIRVRNSLYGTTTGTVYRLDFDGTYRIVHRFAANASPLGGVVLAGDGYLYGLALVGYDVVVYRLAPSGSGFLYLNDPLHHRYDAYLMNPAVYDISEEPVPGTLIRNLTIGYDGRPYGYTFNAAQETVLEYDPAARGTIFKIDASNKYHYLQTTRHERPFVGLTYGPDGKFYVATDYYTSNFSTYRIPGQLVCYAPDGARKPVHGLGFPLGKQPDGNSLLLIGQSLYGTAQDGGISPGGLLFRYDLTDATYQILQDFTFGHPKGNLLYTGGTYLYGTIAQASTPALIGASGNLFRIRLDGSGYQQLGELYPANDGQDFYKAGFRWQVGLSQGKNGSFYTAYSGYDYYNGGYTSFGGSETNAIRFDSLGNQVQRIGRVETGYDEETYNESIENGFDFQGLTQAQDGYLYALASRGGTQDLGALVRFSPDGSEPFRKMLDFADVPGESPQGKLLAGRNGYLYGITATNVFRYHPGTAAYQSLHALEDGIGNLYWGQDGYLYGSTRQGVFRLRPDGSGFQQLYTFAAPVTTTGGVVLYEESTVPPVMAPLALEAECAQFGSAWQTNLHSTQASQGGYIFSTTYGHTPQGKASHRVRFQVDIANPGAYQIAARVKALSTNRNSFWVRVNDGPWTLWNGLPTGEAYQWSFFPEVHYTLPAGVATIDLEFREPYTQLDKLLIGQDLELPEGEGPQAHNCGERRDRSTQEATDLNAAVQVYPNPTTGRFHVVAPTDGTEIRLMDIRGQQLRNVAYQRTAEGWEINLQQHPAGIYLLQVQTAEGLLHQRIVKQ</sequence>
<dbReference type="SUPFAM" id="SSF63825">
    <property type="entry name" value="YWTD domain"/>
    <property type="match status" value="2"/>
</dbReference>
<dbReference type="NCBIfam" id="TIGR04183">
    <property type="entry name" value="Por_Secre_tail"/>
    <property type="match status" value="1"/>
</dbReference>
<dbReference type="Gene3D" id="2.60.120.260">
    <property type="entry name" value="Galactose-binding domain-like"/>
    <property type="match status" value="1"/>
</dbReference>
<dbReference type="STRING" id="1075417.SAMN05421823_101614"/>
<dbReference type="AlphaFoldDB" id="A0A1G8YA34"/>
<gene>
    <name evidence="2" type="ORF">SAMN05421823_101614</name>
</gene>
<dbReference type="Pfam" id="PF18962">
    <property type="entry name" value="Por_Secre_tail"/>
    <property type="match status" value="1"/>
</dbReference>
<reference evidence="2 3" key="1">
    <citation type="submission" date="2016-10" db="EMBL/GenBank/DDBJ databases">
        <authorList>
            <person name="de Groot N.N."/>
        </authorList>
    </citation>
    <scope>NUCLEOTIDE SEQUENCE [LARGE SCALE GENOMIC DNA]</scope>
    <source>
        <strain evidence="2 3">DSM 25186</strain>
    </source>
</reference>